<dbReference type="OrthoDB" id="128564at2"/>
<dbReference type="AlphaFoldDB" id="A0A261F863"/>
<proteinExistence type="predicted"/>
<evidence type="ECO:0000259" key="2">
    <source>
        <dbReference type="Pfam" id="PF20171"/>
    </source>
</evidence>
<feature type="domain" description="Glucose-6-phosphate dehydrogenase assembly protein OpcA N-terminal" evidence="1">
    <location>
        <begin position="51"/>
        <end position="185"/>
    </location>
</feature>
<sequence>MIVTMKNTTTKAISQKLETLHVQRGEAAQGRVLTLIISCAQRELEDSLRIANEISGEHPCRVIALVPGGTSVNPKAVLAQDARDVNPDAAREGVLQGNETDLEAEIRFGADAGASDVIVLFPHGELAQHLDTLVIPLMVADTPVVAWWPTQAPDNPAQDPIGRMAVSRITDAARSTDPLGTLEKLMRTASVEDVDLSWTHLTLWRASLASVLDQAQGHKIISAEVTGSPENISVRLMAAWLATVAGAQASIRPQQANEECEGGPVPEGIIRGVKLTMDDGGVYTLSRGISMAKRALQDAGVEVDPSWQSPALHDGAWVTTPTSKAPQMISLPHRSTADCLSEELGRLYPDPLYSRVLRSSFTVIHG</sequence>
<evidence type="ECO:0000313" key="4">
    <source>
        <dbReference type="Proteomes" id="UP000228976"/>
    </source>
</evidence>
<keyword evidence="4" id="KW-1185">Reference proteome</keyword>
<evidence type="ECO:0000259" key="1">
    <source>
        <dbReference type="Pfam" id="PF10128"/>
    </source>
</evidence>
<comment type="caution">
    <text evidence="3">The sequence shown here is derived from an EMBL/GenBank/DDBJ whole genome shotgun (WGS) entry which is preliminary data.</text>
</comment>
<dbReference type="EMBL" id="MWWU01000004">
    <property type="protein sequence ID" value="OZG55213.1"/>
    <property type="molecule type" value="Genomic_DNA"/>
</dbReference>
<dbReference type="InterPro" id="IPR046801">
    <property type="entry name" value="OpcA_G6PD_N"/>
</dbReference>
<dbReference type="InterPro" id="IPR046802">
    <property type="entry name" value="OpcA_G6PD_C"/>
</dbReference>
<name>A0A261F863_9BIFI</name>
<gene>
    <name evidence="3" type="ORF">AEAE_1191</name>
</gene>
<dbReference type="Proteomes" id="UP000228976">
    <property type="component" value="Unassembled WGS sequence"/>
</dbReference>
<dbReference type="RefSeq" id="WP_094690272.1">
    <property type="nucleotide sequence ID" value="NZ_JACBYZ010000001.1"/>
</dbReference>
<reference evidence="3 4" key="1">
    <citation type="journal article" date="2017" name="BMC Genomics">
        <title>Comparative genomic and phylogenomic analyses of the Bifidobacteriaceae family.</title>
        <authorList>
            <person name="Lugli G.A."/>
            <person name="Milani C."/>
            <person name="Turroni F."/>
            <person name="Duranti S."/>
            <person name="Mancabelli L."/>
            <person name="Mangifesta M."/>
            <person name="Ferrario C."/>
            <person name="Modesto M."/>
            <person name="Mattarelli P."/>
            <person name="Jiri K."/>
            <person name="van Sinderen D."/>
            <person name="Ventura M."/>
        </authorList>
    </citation>
    <scope>NUCLEOTIDE SEQUENCE [LARGE SCALE GENOMIC DNA]</scope>
    <source>
        <strain evidence="3 4">LMG 21773</strain>
    </source>
</reference>
<dbReference type="PANTHER" id="PTHR38658:SF1">
    <property type="entry name" value="OXPP CYCLE PROTEIN OPCA-RELATED"/>
    <property type="match status" value="1"/>
</dbReference>
<feature type="domain" description="Glucose-6-phosphate dehydrogenase assembly protein OpcA C-terminal" evidence="2">
    <location>
        <begin position="192"/>
        <end position="357"/>
    </location>
</feature>
<organism evidence="3 4">
    <name type="scientific">Aeriscardovia aeriphila</name>
    <dbReference type="NCBI Taxonomy" id="218139"/>
    <lineage>
        <taxon>Bacteria</taxon>
        <taxon>Bacillati</taxon>
        <taxon>Actinomycetota</taxon>
        <taxon>Actinomycetes</taxon>
        <taxon>Bifidobacteriales</taxon>
        <taxon>Bifidobacteriaceae</taxon>
        <taxon>Aeriscardovia</taxon>
    </lineage>
</organism>
<protein>
    <submittedName>
        <fullName evidence="3">OpcA protein</fullName>
    </submittedName>
</protein>
<dbReference type="Pfam" id="PF20171">
    <property type="entry name" value="OpcA_G6PD_C"/>
    <property type="match status" value="1"/>
</dbReference>
<evidence type="ECO:0000313" key="3">
    <source>
        <dbReference type="EMBL" id="OZG55213.1"/>
    </source>
</evidence>
<dbReference type="PANTHER" id="PTHR38658">
    <property type="entry name" value="OXPP CYCLE PROTEIN OPCA-RELATED"/>
    <property type="match status" value="1"/>
</dbReference>
<accession>A0A261F863</accession>
<dbReference type="Pfam" id="PF10128">
    <property type="entry name" value="OpcA_G6PD_assem"/>
    <property type="match status" value="1"/>
</dbReference>
<dbReference type="InterPro" id="IPR004555">
    <property type="entry name" value="G6PDH_assembly_OpcA"/>
</dbReference>